<dbReference type="Gene3D" id="2.60.40.420">
    <property type="entry name" value="Cupredoxins - blue copper proteins"/>
    <property type="match status" value="1"/>
</dbReference>
<sequence length="417" mass="44176">MLLNIVTLVSVALFNTAFAQSSATATATTSSNSTSTSPAPTATHTVSVGADGLNFNPRELFASVGDIIEYRFYPQNHSVARAAYGPEPCIPYEDTGAGLVGFWSGFQPVALVLNNPPIFRVRVNDTDPIFYYCSAPGACFEGMIGVINPNSTETFAQQFNYTQNATLAFSPLEYFPKEVAFSRTTTATGATSTPTAPPASTSTTPAAIHSHTPLGAGPIAGIAIGGFAVAVLAAALIYMCGRHKTVNEMLRQSTIAPSNHNSYQPTSAGLAEAQYSHMQKTPMTETRFSGGAYGVPGTETESYRSQSPPLDERSAMMGMQPMHFQQGQGSPGLGMMSPGSPGYPSPTYHDSQTHEMGNANPQSGLGFRPYNPGPQVHELPVPSRNPSDAGPPPFSSTTDSRPFSYTDSESGFHTDRK</sequence>
<reference evidence="4 5" key="1">
    <citation type="submission" date="2016-03" db="EMBL/GenBank/DDBJ databases">
        <authorList>
            <person name="Ploux O."/>
        </authorList>
    </citation>
    <scope>NUCLEOTIDE SEQUENCE [LARGE SCALE GENOMIC DNA]</scope>
    <source>
        <strain evidence="4 5">UAMH 11012</strain>
    </source>
</reference>
<evidence type="ECO:0000256" key="2">
    <source>
        <dbReference type="SAM" id="Phobius"/>
    </source>
</evidence>
<dbReference type="OrthoDB" id="2331100at2759"/>
<feature type="chain" id="PRO_5012363356" description="Extracellular serine-rich protein" evidence="3">
    <location>
        <begin position="20"/>
        <end position="417"/>
    </location>
</feature>
<dbReference type="InterPro" id="IPR052953">
    <property type="entry name" value="Ser-rich/MCO-related"/>
</dbReference>
<dbReference type="PANTHER" id="PTHR34883:SF19">
    <property type="entry name" value="EXTRACELLULAR SERINE-RICH PROTEIN"/>
    <property type="match status" value="1"/>
</dbReference>
<feature type="region of interest" description="Disordered" evidence="1">
    <location>
        <begin position="186"/>
        <end position="206"/>
    </location>
</feature>
<dbReference type="EMBL" id="FJOG01000033">
    <property type="protein sequence ID" value="CZR65857.1"/>
    <property type="molecule type" value="Genomic_DNA"/>
</dbReference>
<evidence type="ECO:0000313" key="4">
    <source>
        <dbReference type="EMBL" id="CZR65857.1"/>
    </source>
</evidence>
<gene>
    <name evidence="4" type="ORF">PAC_15757</name>
</gene>
<evidence type="ECO:0000256" key="1">
    <source>
        <dbReference type="SAM" id="MobiDB-lite"/>
    </source>
</evidence>
<dbReference type="Proteomes" id="UP000184330">
    <property type="component" value="Unassembled WGS sequence"/>
</dbReference>
<protein>
    <recommendedName>
        <fullName evidence="6">Extracellular serine-rich protein</fullName>
    </recommendedName>
</protein>
<keyword evidence="2" id="KW-1133">Transmembrane helix</keyword>
<name>A0A1L7XLN2_9HELO</name>
<dbReference type="InterPro" id="IPR008972">
    <property type="entry name" value="Cupredoxin"/>
</dbReference>
<keyword evidence="2" id="KW-0812">Transmembrane</keyword>
<proteinExistence type="predicted"/>
<evidence type="ECO:0000256" key="3">
    <source>
        <dbReference type="SAM" id="SignalP"/>
    </source>
</evidence>
<feature type="compositionally biased region" description="Low complexity" evidence="1">
    <location>
        <begin position="325"/>
        <end position="346"/>
    </location>
</feature>
<keyword evidence="2" id="KW-0472">Membrane</keyword>
<feature type="compositionally biased region" description="Polar residues" evidence="1">
    <location>
        <begin position="299"/>
        <end position="308"/>
    </location>
</feature>
<evidence type="ECO:0008006" key="6">
    <source>
        <dbReference type="Google" id="ProtNLM"/>
    </source>
</evidence>
<keyword evidence="3" id="KW-0732">Signal</keyword>
<feature type="signal peptide" evidence="3">
    <location>
        <begin position="1"/>
        <end position="19"/>
    </location>
</feature>
<dbReference type="SUPFAM" id="SSF49503">
    <property type="entry name" value="Cupredoxins"/>
    <property type="match status" value="1"/>
</dbReference>
<feature type="region of interest" description="Disordered" evidence="1">
    <location>
        <begin position="294"/>
        <end position="417"/>
    </location>
</feature>
<dbReference type="CDD" id="cd00920">
    <property type="entry name" value="Cupredoxin"/>
    <property type="match status" value="1"/>
</dbReference>
<dbReference type="PANTHER" id="PTHR34883">
    <property type="entry name" value="SERINE-RICH PROTEIN, PUTATIVE-RELATED-RELATED"/>
    <property type="match status" value="1"/>
</dbReference>
<feature type="transmembrane region" description="Helical" evidence="2">
    <location>
        <begin position="219"/>
        <end position="241"/>
    </location>
</feature>
<keyword evidence="5" id="KW-1185">Reference proteome</keyword>
<accession>A0A1L7XLN2</accession>
<organism evidence="4 5">
    <name type="scientific">Phialocephala subalpina</name>
    <dbReference type="NCBI Taxonomy" id="576137"/>
    <lineage>
        <taxon>Eukaryota</taxon>
        <taxon>Fungi</taxon>
        <taxon>Dikarya</taxon>
        <taxon>Ascomycota</taxon>
        <taxon>Pezizomycotina</taxon>
        <taxon>Leotiomycetes</taxon>
        <taxon>Helotiales</taxon>
        <taxon>Mollisiaceae</taxon>
        <taxon>Phialocephala</taxon>
        <taxon>Phialocephala fortinii species complex</taxon>
    </lineage>
</organism>
<evidence type="ECO:0000313" key="5">
    <source>
        <dbReference type="Proteomes" id="UP000184330"/>
    </source>
</evidence>
<feature type="compositionally biased region" description="Polar residues" evidence="1">
    <location>
        <begin position="395"/>
        <end position="409"/>
    </location>
</feature>
<dbReference type="AlphaFoldDB" id="A0A1L7XLN2"/>